<comment type="caution">
    <text evidence="6">Lacks conserved residue(s) required for the propagation of feature annotation.</text>
</comment>
<feature type="binding site" evidence="6">
    <location>
        <position position="162"/>
    </location>
    <ligand>
        <name>Zn(2+)</name>
        <dbReference type="ChEBI" id="CHEBI:29105"/>
        <note>catalytic</note>
    </ligand>
</feature>
<keyword evidence="1 7" id="KW-0645">Protease</keyword>
<evidence type="ECO:0000256" key="3">
    <source>
        <dbReference type="ARBA" id="ARBA00022801"/>
    </source>
</evidence>
<dbReference type="SMART" id="SM00235">
    <property type="entry name" value="ZnMc"/>
    <property type="match status" value="1"/>
</dbReference>
<dbReference type="InterPro" id="IPR034035">
    <property type="entry name" value="Astacin-like_dom"/>
</dbReference>
<dbReference type="Proteomes" id="UP000192578">
    <property type="component" value="Unassembled WGS sequence"/>
</dbReference>
<dbReference type="PANTHER" id="PTHR10127">
    <property type="entry name" value="DISCOIDIN, CUB, EGF, LAMININ , AND ZINC METALLOPROTEASE DOMAIN CONTAINING"/>
    <property type="match status" value="1"/>
</dbReference>
<keyword evidence="4 6" id="KW-0862">Zinc</keyword>
<evidence type="ECO:0000256" key="2">
    <source>
        <dbReference type="ARBA" id="ARBA00022723"/>
    </source>
</evidence>
<dbReference type="InterPro" id="IPR017853">
    <property type="entry name" value="GH"/>
</dbReference>
<dbReference type="InterPro" id="IPR006026">
    <property type="entry name" value="Peptidase_Metallo"/>
</dbReference>
<evidence type="ECO:0000259" key="8">
    <source>
        <dbReference type="PROSITE" id="PS51864"/>
    </source>
</evidence>
<dbReference type="InterPro" id="IPR001223">
    <property type="entry name" value="Glyco_hydro18_cat"/>
</dbReference>
<keyword evidence="5 7" id="KW-0482">Metalloprotease</keyword>
<comment type="caution">
    <text evidence="10">The sequence shown here is derived from an EMBL/GenBank/DDBJ whole genome shotgun (WGS) entry which is preliminary data.</text>
</comment>
<comment type="cofactor">
    <cofactor evidence="6 7">
        <name>Zn(2+)</name>
        <dbReference type="ChEBI" id="CHEBI:29105"/>
    </cofactor>
    <text evidence="6 7">Binds 1 zinc ion per subunit.</text>
</comment>
<dbReference type="GO" id="GO:0008270">
    <property type="term" value="F:zinc ion binding"/>
    <property type="evidence" value="ECO:0007669"/>
    <property type="project" value="UniProtKB-UniRule"/>
</dbReference>
<keyword evidence="2 6" id="KW-0479">Metal-binding</keyword>
<gene>
    <name evidence="10" type="ORF">BV898_18266</name>
</gene>
<dbReference type="EMBL" id="MTYJ01000350">
    <property type="protein sequence ID" value="OWA53845.1"/>
    <property type="molecule type" value="Genomic_DNA"/>
</dbReference>
<dbReference type="PROSITE" id="PS51864">
    <property type="entry name" value="ASTACIN"/>
    <property type="match status" value="1"/>
</dbReference>
<dbReference type="GO" id="GO:0005975">
    <property type="term" value="P:carbohydrate metabolic process"/>
    <property type="evidence" value="ECO:0007669"/>
    <property type="project" value="InterPro"/>
</dbReference>
<name>A0A9X6NHA1_HYPEX</name>
<dbReference type="InterPro" id="IPR001506">
    <property type="entry name" value="Peptidase_M12A"/>
</dbReference>
<dbReference type="Gene3D" id="3.20.20.80">
    <property type="entry name" value="Glycosidases"/>
    <property type="match status" value="1"/>
</dbReference>
<keyword evidence="11" id="KW-1185">Reference proteome</keyword>
<feature type="signal peptide" evidence="7">
    <location>
        <begin position="1"/>
        <end position="18"/>
    </location>
</feature>
<evidence type="ECO:0000313" key="11">
    <source>
        <dbReference type="Proteomes" id="UP000192578"/>
    </source>
</evidence>
<feature type="domain" description="GH18" evidence="9">
    <location>
        <begin position="285"/>
        <end position="517"/>
    </location>
</feature>
<evidence type="ECO:0000256" key="4">
    <source>
        <dbReference type="ARBA" id="ARBA00022833"/>
    </source>
</evidence>
<feature type="binding site" evidence="6">
    <location>
        <position position="166"/>
    </location>
    <ligand>
        <name>Zn(2+)</name>
        <dbReference type="ChEBI" id="CHEBI:29105"/>
        <note>catalytic</note>
    </ligand>
</feature>
<evidence type="ECO:0000256" key="7">
    <source>
        <dbReference type="RuleBase" id="RU361183"/>
    </source>
</evidence>
<feature type="chain" id="PRO_5041019631" description="Metalloendopeptidase" evidence="7">
    <location>
        <begin position="19"/>
        <end position="517"/>
    </location>
</feature>
<dbReference type="Pfam" id="PF01400">
    <property type="entry name" value="Astacin"/>
    <property type="match status" value="1"/>
</dbReference>
<feature type="domain" description="Peptidase M12A" evidence="8">
    <location>
        <begin position="56"/>
        <end position="264"/>
    </location>
</feature>
<organism evidence="10 11">
    <name type="scientific">Hypsibius exemplaris</name>
    <name type="common">Freshwater tardigrade</name>
    <dbReference type="NCBI Taxonomy" id="2072580"/>
    <lineage>
        <taxon>Eukaryota</taxon>
        <taxon>Metazoa</taxon>
        <taxon>Ecdysozoa</taxon>
        <taxon>Tardigrada</taxon>
        <taxon>Eutardigrada</taxon>
        <taxon>Parachela</taxon>
        <taxon>Hypsibioidea</taxon>
        <taxon>Hypsibiidae</taxon>
        <taxon>Hypsibius</taxon>
    </lineage>
</organism>
<dbReference type="PRINTS" id="PR00480">
    <property type="entry name" value="ASTACIN"/>
</dbReference>
<keyword evidence="3 7" id="KW-0378">Hydrolase</keyword>
<evidence type="ECO:0000256" key="6">
    <source>
        <dbReference type="PROSITE-ProRule" id="PRU01211"/>
    </source>
</evidence>
<dbReference type="PANTHER" id="PTHR10127:SF780">
    <property type="entry name" value="METALLOENDOPEPTIDASE"/>
    <property type="match status" value="1"/>
</dbReference>
<dbReference type="OrthoDB" id="291007at2759"/>
<reference evidence="11" key="1">
    <citation type="submission" date="2017-01" db="EMBL/GenBank/DDBJ databases">
        <title>Comparative genomics of anhydrobiosis in the tardigrade Hypsibius dujardini.</title>
        <authorList>
            <person name="Yoshida Y."/>
            <person name="Koutsovoulos G."/>
            <person name="Laetsch D."/>
            <person name="Stevens L."/>
            <person name="Kumar S."/>
            <person name="Horikawa D."/>
            <person name="Ishino K."/>
            <person name="Komine S."/>
            <person name="Tomita M."/>
            <person name="Blaxter M."/>
            <person name="Arakawa K."/>
        </authorList>
    </citation>
    <scope>NUCLEOTIDE SEQUENCE [LARGE SCALE GENOMIC DNA]</scope>
    <source>
        <strain evidence="11">Z151</strain>
    </source>
</reference>
<dbReference type="GO" id="GO:0008061">
    <property type="term" value="F:chitin binding"/>
    <property type="evidence" value="ECO:0007669"/>
    <property type="project" value="InterPro"/>
</dbReference>
<dbReference type="SUPFAM" id="SSF55486">
    <property type="entry name" value="Metalloproteases ('zincins'), catalytic domain"/>
    <property type="match status" value="1"/>
</dbReference>
<dbReference type="Pfam" id="PF00704">
    <property type="entry name" value="Glyco_hydro_18"/>
    <property type="match status" value="1"/>
</dbReference>
<dbReference type="InterPro" id="IPR024079">
    <property type="entry name" value="MetalloPept_cat_dom_sf"/>
</dbReference>
<dbReference type="AlphaFoldDB" id="A0A9X6NHA1"/>
<feature type="binding site" evidence="6">
    <location>
        <position position="172"/>
    </location>
    <ligand>
        <name>Zn(2+)</name>
        <dbReference type="ChEBI" id="CHEBI:29105"/>
        <note>catalytic</note>
    </ligand>
</feature>
<accession>A0A9X6NHA1</accession>
<evidence type="ECO:0000256" key="1">
    <source>
        <dbReference type="ARBA" id="ARBA00022670"/>
    </source>
</evidence>
<keyword evidence="7" id="KW-0732">Signal</keyword>
<dbReference type="EC" id="3.4.24.-" evidence="7"/>
<dbReference type="Gene3D" id="3.40.390.10">
    <property type="entry name" value="Collagenase (Catalytic Domain)"/>
    <property type="match status" value="1"/>
</dbReference>
<dbReference type="CDD" id="cd04280">
    <property type="entry name" value="ZnMc_astacin_like"/>
    <property type="match status" value="1"/>
</dbReference>
<dbReference type="GO" id="GO:0004222">
    <property type="term" value="F:metalloendopeptidase activity"/>
    <property type="evidence" value="ECO:0007669"/>
    <property type="project" value="UniProtKB-UniRule"/>
</dbReference>
<dbReference type="SMART" id="SM00636">
    <property type="entry name" value="Glyco_18"/>
    <property type="match status" value="1"/>
</dbReference>
<dbReference type="SUPFAM" id="SSF51445">
    <property type="entry name" value="(Trans)glycosidases"/>
    <property type="match status" value="1"/>
</dbReference>
<dbReference type="InterPro" id="IPR011583">
    <property type="entry name" value="Chitinase_II/V-like_cat"/>
</dbReference>
<proteinExistence type="predicted"/>
<protein>
    <recommendedName>
        <fullName evidence="7">Metalloendopeptidase</fullName>
        <ecNumber evidence="7">3.4.24.-</ecNumber>
    </recommendedName>
</protein>
<evidence type="ECO:0000256" key="5">
    <source>
        <dbReference type="ARBA" id="ARBA00023049"/>
    </source>
</evidence>
<sequence length="517" mass="57884">MLFFVVLLLVGRTGTVPAFNDSHGGEREYDVALSVPDDSLFFEGDILDAERFEPTDFIRGPKFGCETGKWPAGVVPYVFSKTFMGDDEKRMLVLKAMQGFEKSTCVRFVERKQEKDYLQIFADSNRCYSFLGRQMSFNNQGQRLGLSLAKCFTNGSIGITQHQLMHSLGFYHEQSRLDRDEYVDINWQNIKPENREQFQKYPSTAFGEPYDFGSVLHYGMYDFAIDPTVWTIRPKEKYRDRVIGQRDGLSATDIRKINKVYNCTKQLPTTTSTPAGPSDPQFDTPHRGCYYSLAGESRPGKGKFTAGDLNMTLCTYITVAFGSIKNDRLTIGSDLNATLDKLKASRDNSNPNLKIFLSVGGPTDSATISTIARDASKSHAFARATTQQLRNSGLDGLDIMYQQRAGLESAKFFSLIQEVRRAFVIESYESDSVRLAISIVVFSDPLLTGSINAKDLDPFVDIVNVAAYDFAGADRRSIGHPSPRTLGPVGLPQINNMVRVIRACGICSRIKVPFMHW</sequence>
<dbReference type="PROSITE" id="PS51910">
    <property type="entry name" value="GH18_2"/>
    <property type="match status" value="1"/>
</dbReference>
<dbReference type="GO" id="GO:0006508">
    <property type="term" value="P:proteolysis"/>
    <property type="evidence" value="ECO:0007669"/>
    <property type="project" value="UniProtKB-KW"/>
</dbReference>
<evidence type="ECO:0000313" key="10">
    <source>
        <dbReference type="EMBL" id="OWA53845.1"/>
    </source>
</evidence>
<evidence type="ECO:0000259" key="9">
    <source>
        <dbReference type="PROSITE" id="PS51910"/>
    </source>
</evidence>